<dbReference type="InterPro" id="IPR002686">
    <property type="entry name" value="Transposase_17"/>
</dbReference>
<organism evidence="2 3">
    <name type="scientific">Bisgaardia hudsonensis</name>
    <dbReference type="NCBI Taxonomy" id="109472"/>
    <lineage>
        <taxon>Bacteria</taxon>
        <taxon>Pseudomonadati</taxon>
        <taxon>Pseudomonadota</taxon>
        <taxon>Gammaproteobacteria</taxon>
        <taxon>Pasteurellales</taxon>
        <taxon>Pasteurellaceae</taxon>
        <taxon>Bisgaardia</taxon>
    </lineage>
</organism>
<dbReference type="PANTHER" id="PTHR33360">
    <property type="entry name" value="TRANSPOSASE FOR INSERTION SEQUENCE ELEMENT IS200"/>
    <property type="match status" value="1"/>
</dbReference>
<evidence type="ECO:0000313" key="3">
    <source>
        <dbReference type="Proteomes" id="UP000294841"/>
    </source>
</evidence>
<dbReference type="GO" id="GO:0006313">
    <property type="term" value="P:DNA transposition"/>
    <property type="evidence" value="ECO:0007669"/>
    <property type="project" value="InterPro"/>
</dbReference>
<proteinExistence type="predicted"/>
<dbReference type="NCBIfam" id="NF033573">
    <property type="entry name" value="transpos_IS200"/>
    <property type="match status" value="1"/>
</dbReference>
<dbReference type="PANTHER" id="PTHR33360:SF2">
    <property type="entry name" value="TRANSPOSASE FOR INSERTION SEQUENCE ELEMENT IS200"/>
    <property type="match status" value="1"/>
</dbReference>
<comment type="caution">
    <text evidence="2">The sequence shown here is derived from an EMBL/GenBank/DDBJ whole genome shotgun (WGS) entry which is preliminary data.</text>
</comment>
<evidence type="ECO:0000259" key="1">
    <source>
        <dbReference type="Pfam" id="PF01797"/>
    </source>
</evidence>
<dbReference type="InterPro" id="IPR036515">
    <property type="entry name" value="Transposase_17_sf"/>
</dbReference>
<dbReference type="Pfam" id="PF01797">
    <property type="entry name" value="Y1_Tnp"/>
    <property type="match status" value="1"/>
</dbReference>
<name>A0A4R2N1L2_9PAST</name>
<dbReference type="Gene3D" id="3.30.70.1290">
    <property type="entry name" value="Transposase IS200-like"/>
    <property type="match status" value="1"/>
</dbReference>
<feature type="domain" description="Transposase IS200-like" evidence="1">
    <location>
        <begin position="15"/>
        <end position="72"/>
    </location>
</feature>
<accession>A0A4R2N1L2</accession>
<keyword evidence="3" id="KW-1185">Reference proteome</keyword>
<gene>
    <name evidence="2" type="ORF">EV697_102322</name>
</gene>
<dbReference type="AlphaFoldDB" id="A0A4R2N1L2"/>
<dbReference type="GO" id="GO:0004803">
    <property type="term" value="F:transposase activity"/>
    <property type="evidence" value="ECO:0007669"/>
    <property type="project" value="InterPro"/>
</dbReference>
<dbReference type="GO" id="GO:0003677">
    <property type="term" value="F:DNA binding"/>
    <property type="evidence" value="ECO:0007669"/>
    <property type="project" value="InterPro"/>
</dbReference>
<dbReference type="Proteomes" id="UP000294841">
    <property type="component" value="Unassembled WGS sequence"/>
</dbReference>
<evidence type="ECO:0000313" key="2">
    <source>
        <dbReference type="EMBL" id="TCP13439.1"/>
    </source>
</evidence>
<dbReference type="SUPFAM" id="SSF143422">
    <property type="entry name" value="Transposase IS200-like"/>
    <property type="match status" value="1"/>
</dbReference>
<protein>
    <submittedName>
        <fullName evidence="2">Transposase IS200 family protein</fullName>
    </submittedName>
</protein>
<dbReference type="EMBL" id="SLXI01000002">
    <property type="protein sequence ID" value="TCP13439.1"/>
    <property type="molecule type" value="Genomic_DNA"/>
</dbReference>
<reference evidence="2 3" key="1">
    <citation type="submission" date="2019-03" db="EMBL/GenBank/DDBJ databases">
        <title>Genomic Encyclopedia of Type Strains, Phase IV (KMG-IV): sequencing the most valuable type-strain genomes for metagenomic binning, comparative biology and taxonomic classification.</title>
        <authorList>
            <person name="Goeker M."/>
        </authorList>
    </citation>
    <scope>NUCLEOTIDE SEQUENCE [LARGE SCALE GENOMIC DNA]</scope>
    <source>
        <strain evidence="2 3">DSM 28231</strain>
    </source>
</reference>
<sequence length="73" mass="8670">MANKSNDDSSLSHTRWNCKYHIVFIPKFRRKAIYGKLRMDIGSILRQLCNYKNVEIIEAHAMKDHIHMLLKVQ</sequence>